<sequence length="83" mass="9304">MDAYLNGLMNDNANPDNLFEYEYYLFAGEGSDVDDMEHDKLEDSMVPPRRVAQRTPCRRASSCRRSLRKAAASGSCCHPGRAC</sequence>
<reference evidence="1" key="1">
    <citation type="journal article" date="2017" name="Gigascience">
        <title>The first near-complete assembly of the hexaploid bread wheat genome, Triticum aestivum.</title>
        <authorList>
            <person name="Zimin A.V."/>
            <person name="Puiu D."/>
            <person name="Hall R."/>
            <person name="Kingan S."/>
            <person name="Clavijo B.J."/>
            <person name="Salzberg S.L."/>
        </authorList>
    </citation>
    <scope>NUCLEOTIDE SEQUENCE</scope>
    <source>
        <tissue evidence="1">Leaf</tissue>
    </source>
</reference>
<organism evidence="1">
    <name type="scientific">Triticum aestivum</name>
    <name type="common">Wheat</name>
    <dbReference type="NCBI Taxonomy" id="4565"/>
    <lineage>
        <taxon>Eukaryota</taxon>
        <taxon>Viridiplantae</taxon>
        <taxon>Streptophyta</taxon>
        <taxon>Embryophyta</taxon>
        <taxon>Tracheophyta</taxon>
        <taxon>Spermatophyta</taxon>
        <taxon>Magnoliopsida</taxon>
        <taxon>Liliopsida</taxon>
        <taxon>Poales</taxon>
        <taxon>Poaceae</taxon>
        <taxon>BOP clade</taxon>
        <taxon>Pooideae</taxon>
        <taxon>Triticodae</taxon>
        <taxon>Triticeae</taxon>
        <taxon>Triticinae</taxon>
        <taxon>Triticum</taxon>
    </lineage>
</organism>
<dbReference type="EMBL" id="CM022226">
    <property type="protein sequence ID" value="KAF7078069.1"/>
    <property type="molecule type" value="Genomic_DNA"/>
</dbReference>
<name>A0A9R1L5D8_WHEAT</name>
<reference evidence="1" key="2">
    <citation type="submission" date="2020-03" db="EMBL/GenBank/DDBJ databases">
        <title>The second near-complete assembly of the hexaploid bread wheat (Triticum aestivum) genome.</title>
        <authorList>
            <person name="Zimin A.V."/>
            <person name="Puiu D."/>
            <person name="Shumante A."/>
            <person name="Alonge M."/>
            <person name="Salzberg S.L."/>
        </authorList>
    </citation>
    <scope>NUCLEOTIDE SEQUENCE</scope>
    <source>
        <tissue evidence="1">Leaf</tissue>
    </source>
</reference>
<feature type="non-terminal residue" evidence="1">
    <location>
        <position position="83"/>
    </location>
</feature>
<gene>
    <name evidence="1" type="ORF">CFC21_082551</name>
</gene>
<accession>A0A9R1L5D8</accession>
<dbReference type="Proteomes" id="UP000815260">
    <property type="component" value="Chromosome 6A"/>
</dbReference>
<comment type="caution">
    <text evidence="1">The sequence shown here is derived from an EMBL/GenBank/DDBJ whole genome shotgun (WGS) entry which is preliminary data.</text>
</comment>
<dbReference type="AlphaFoldDB" id="A0A9R1L5D8"/>
<evidence type="ECO:0000313" key="1">
    <source>
        <dbReference type="EMBL" id="KAF7078069.1"/>
    </source>
</evidence>
<proteinExistence type="predicted"/>
<protein>
    <submittedName>
        <fullName evidence="1">Uncharacterized protein</fullName>
    </submittedName>
</protein>